<reference evidence="1 2" key="1">
    <citation type="submission" date="2019-09" db="EMBL/GenBank/DDBJ databases">
        <authorList>
            <person name="Ou C."/>
        </authorList>
    </citation>
    <scope>NUCLEOTIDE SEQUENCE [LARGE SCALE GENOMIC DNA]</scope>
    <source>
        <strain evidence="1">S2</strain>
        <tissue evidence="1">Leaf</tissue>
    </source>
</reference>
<name>A0A5N5GCA8_9ROSA</name>
<evidence type="ECO:0000313" key="2">
    <source>
        <dbReference type="Proteomes" id="UP000327157"/>
    </source>
</evidence>
<reference evidence="2" key="2">
    <citation type="submission" date="2019-10" db="EMBL/GenBank/DDBJ databases">
        <title>A de novo genome assembly of a pear dwarfing rootstock.</title>
        <authorList>
            <person name="Wang F."/>
            <person name="Wang J."/>
            <person name="Li S."/>
            <person name="Zhang Y."/>
            <person name="Fang M."/>
            <person name="Ma L."/>
            <person name="Zhao Y."/>
            <person name="Jiang S."/>
        </authorList>
    </citation>
    <scope>NUCLEOTIDE SEQUENCE [LARGE SCALE GENOMIC DNA]</scope>
</reference>
<accession>A0A5N5GCA8</accession>
<dbReference type="AlphaFoldDB" id="A0A5N5GCA8"/>
<protein>
    <submittedName>
        <fullName evidence="1">Uncharacterized protein</fullName>
    </submittedName>
</protein>
<sequence>MTNVTPHNTVVGSNEVVDQHLFSCYKLLPNYGHIWHPDSFGTQFLNGTLTIAINGLSLDNDWCDPNRFLQDRGRASSTKFSVMDCYPPGTNMLEVDEASLSQAFILVDQSNGHKQNDLVSPPYKKAKLIINPKSGSLLHLTNMKSKGTRHKGDMAYEDQLITKEPITPSMRVSKTEGCETHERNKGKKGVPYCPINQIFAFRSTLNDCGIFDLGFDGNQHT</sequence>
<dbReference type="OrthoDB" id="10471243at2759"/>
<comment type="caution">
    <text evidence="1">The sequence shown here is derived from an EMBL/GenBank/DDBJ whole genome shotgun (WGS) entry which is preliminary data.</text>
</comment>
<reference evidence="1 2" key="3">
    <citation type="submission" date="2019-11" db="EMBL/GenBank/DDBJ databases">
        <title>A de novo genome assembly of a pear dwarfing rootstock.</title>
        <authorList>
            <person name="Wang F."/>
            <person name="Wang J."/>
            <person name="Li S."/>
            <person name="Zhang Y."/>
            <person name="Fang M."/>
            <person name="Ma L."/>
            <person name="Zhao Y."/>
            <person name="Jiang S."/>
        </authorList>
    </citation>
    <scope>NUCLEOTIDE SEQUENCE [LARGE SCALE GENOMIC DNA]</scope>
    <source>
        <strain evidence="1">S2</strain>
        <tissue evidence="1">Leaf</tissue>
    </source>
</reference>
<dbReference type="Proteomes" id="UP000327157">
    <property type="component" value="Chromosome 9"/>
</dbReference>
<dbReference type="EMBL" id="SMOL01000458">
    <property type="protein sequence ID" value="KAB2612807.1"/>
    <property type="molecule type" value="Genomic_DNA"/>
</dbReference>
<proteinExistence type="predicted"/>
<keyword evidence="2" id="KW-1185">Reference proteome</keyword>
<gene>
    <name evidence="1" type="ORF">D8674_035123</name>
</gene>
<evidence type="ECO:0000313" key="1">
    <source>
        <dbReference type="EMBL" id="KAB2612807.1"/>
    </source>
</evidence>
<organism evidence="1 2">
    <name type="scientific">Pyrus ussuriensis x Pyrus communis</name>
    <dbReference type="NCBI Taxonomy" id="2448454"/>
    <lineage>
        <taxon>Eukaryota</taxon>
        <taxon>Viridiplantae</taxon>
        <taxon>Streptophyta</taxon>
        <taxon>Embryophyta</taxon>
        <taxon>Tracheophyta</taxon>
        <taxon>Spermatophyta</taxon>
        <taxon>Magnoliopsida</taxon>
        <taxon>eudicotyledons</taxon>
        <taxon>Gunneridae</taxon>
        <taxon>Pentapetalae</taxon>
        <taxon>rosids</taxon>
        <taxon>fabids</taxon>
        <taxon>Rosales</taxon>
        <taxon>Rosaceae</taxon>
        <taxon>Amygdaloideae</taxon>
        <taxon>Maleae</taxon>
        <taxon>Pyrus</taxon>
    </lineage>
</organism>